<comment type="caution">
    <text evidence="2">The sequence shown here is derived from an EMBL/GenBank/DDBJ whole genome shotgun (WGS) entry which is preliminary data.</text>
</comment>
<proteinExistence type="predicted"/>
<gene>
    <name evidence="2" type="ORF">GORHZ_038_00240</name>
</gene>
<dbReference type="EMBL" id="BAHC01000038">
    <property type="protein sequence ID" value="GAB88753.1"/>
    <property type="molecule type" value="Genomic_DNA"/>
</dbReference>
<dbReference type="Proteomes" id="UP000008363">
    <property type="component" value="Unassembled WGS sequence"/>
</dbReference>
<dbReference type="STRING" id="1108045.GORHZ_038_00240"/>
<evidence type="ECO:0000256" key="1">
    <source>
        <dbReference type="SAM" id="MobiDB-lite"/>
    </source>
</evidence>
<dbReference type="AlphaFoldDB" id="K6UZ56"/>
<sequence length="588" mass="65050">QPNRRRVASRPSRQAQSAEDQELFQGLRHALRSDEPIDLLMSVSGLVAVTDPRNRDPFSRDEPGLPTLSDLVESFIGTPYAETTAALTIIRALATDEVLAARIGRELATRRHPMPDWLAGLDRARIEPNVWFMTHVLGDGDDYLLGITLPSGHALSALVYVDHNLGTVVKDAFVVPAPLEDLVIQMGGLIDDPDQSLTRTDAATARAMIDEAIDLGSRMYPPLESESWPMCRPLIEWMVRMLPSGGVATQRQEWSEEDKAAIAEDFFASPFGKSLDRDDERSLMDSLLWFGTDYTNGDPFRWSTVTVEILLVDWFPRKVVAEPAYLAKLPNLLRAFIRYAHDREGIRASLTEDTLTAVDEYEPDYQRVIRSSRPQGPTALLAGLLETGDLEGFDGFGNFDDKDFDDEDALTIGEIMLEGLDRKVGGRPALVRLDDLPLPDEPFEWSGVADDIVPVVREVLAACDACADELLDVEHRTAMRRFLRRSAVGDPAIFRRKASPARGAAAVAWVVCRANNTAGAYWSGLTVQDLLAWFGVKGSVSQRAEPMLRANGVDPHRLYGQMDLGAADLLTSTCRASIITTRDRHLLG</sequence>
<reference evidence="2 3" key="1">
    <citation type="submission" date="2012-08" db="EMBL/GenBank/DDBJ databases">
        <title>Whole genome shotgun sequence of Gordonia rhizosphera NBRC 16068.</title>
        <authorList>
            <person name="Takarada H."/>
            <person name="Isaki S."/>
            <person name="Hosoyama A."/>
            <person name="Tsuchikane K."/>
            <person name="Katsumata H."/>
            <person name="Baba S."/>
            <person name="Ohji S."/>
            <person name="Yamazaki S."/>
            <person name="Fujita N."/>
        </authorList>
    </citation>
    <scope>NUCLEOTIDE SEQUENCE [LARGE SCALE GENOMIC DNA]</scope>
    <source>
        <strain evidence="2 3">NBRC 16068</strain>
    </source>
</reference>
<accession>K6UZ56</accession>
<keyword evidence="3" id="KW-1185">Reference proteome</keyword>
<dbReference type="eggNOG" id="COG3057">
    <property type="taxonomic scope" value="Bacteria"/>
</dbReference>
<organism evidence="2 3">
    <name type="scientific">Gordonia rhizosphera NBRC 16068</name>
    <dbReference type="NCBI Taxonomy" id="1108045"/>
    <lineage>
        <taxon>Bacteria</taxon>
        <taxon>Bacillati</taxon>
        <taxon>Actinomycetota</taxon>
        <taxon>Actinomycetes</taxon>
        <taxon>Mycobacteriales</taxon>
        <taxon>Gordoniaceae</taxon>
        <taxon>Gordonia</taxon>
    </lineage>
</organism>
<evidence type="ECO:0000313" key="3">
    <source>
        <dbReference type="Proteomes" id="UP000008363"/>
    </source>
</evidence>
<feature type="region of interest" description="Disordered" evidence="1">
    <location>
        <begin position="1"/>
        <end position="21"/>
    </location>
</feature>
<evidence type="ECO:0000313" key="2">
    <source>
        <dbReference type="EMBL" id="GAB88753.1"/>
    </source>
</evidence>
<dbReference type="RefSeq" id="WP_006330417.1">
    <property type="nucleotide sequence ID" value="NZ_BAHC01000038.1"/>
</dbReference>
<name>K6UZ56_9ACTN</name>
<protein>
    <submittedName>
        <fullName evidence="2">Uncharacterized protein</fullName>
    </submittedName>
</protein>
<feature type="non-terminal residue" evidence="2">
    <location>
        <position position="1"/>
    </location>
</feature>